<proteinExistence type="predicted"/>
<reference evidence="3 4" key="1">
    <citation type="journal article" date="2015" name="Stand. Genomic Sci.">
        <title>Genomic Encyclopedia of Bacterial and Archaeal Type Strains, Phase III: the genomes of soil and plant-associated and newly described type strains.</title>
        <authorList>
            <person name="Whitman W.B."/>
            <person name="Woyke T."/>
            <person name="Klenk H.P."/>
            <person name="Zhou Y."/>
            <person name="Lilburn T.G."/>
            <person name="Beck B.J."/>
            <person name="De Vos P."/>
            <person name="Vandamme P."/>
            <person name="Eisen J.A."/>
            <person name="Garrity G."/>
            <person name="Hugenholtz P."/>
            <person name="Kyrpides N.C."/>
        </authorList>
    </citation>
    <scope>NUCLEOTIDE SEQUENCE [LARGE SCALE GENOMIC DNA]</scope>
    <source>
        <strain evidence="3 4">CECT 8445</strain>
    </source>
</reference>
<evidence type="ECO:0000313" key="4">
    <source>
        <dbReference type="Proteomes" id="UP000295714"/>
    </source>
</evidence>
<dbReference type="AlphaFoldDB" id="A0A4R1KST3"/>
<dbReference type="EMBL" id="SMGI01000002">
    <property type="protein sequence ID" value="TCK67660.1"/>
    <property type="molecule type" value="Genomic_DNA"/>
</dbReference>
<dbReference type="InterPro" id="IPR014756">
    <property type="entry name" value="Ig_E-set"/>
</dbReference>
<dbReference type="InterPro" id="IPR002909">
    <property type="entry name" value="IPT_dom"/>
</dbReference>
<gene>
    <name evidence="3" type="ORF">DFQ05_1439</name>
</gene>
<dbReference type="SUPFAM" id="SSF81296">
    <property type="entry name" value="E set domains"/>
    <property type="match status" value="1"/>
</dbReference>
<dbReference type="RefSeq" id="WP_132704705.1">
    <property type="nucleotide sequence ID" value="NZ_SMGI01000002.1"/>
</dbReference>
<sequence>MIKNYIYLPKSLLFFSFSRINIQKRNLVTITLIFFILNCFGQASDLFISEYIEGSGNNKYLEIYNGTGASVDLSDYELRLYSNGSGTPSDTNTLAGLLPDTGVIVYSNSSATLYTGTTLNLSTINFNGDDAIALYKISTSSFVDIFGVIGDDPGTQWVSGGNGTANRTWVRQSSICGGITTNPSGTGSGAFITLGTEWTAYAQDTVSNLGSHTASCASCTPTHTITSFSPTEGPVNTQITISGSGFTGSSTVTIGGQSATIVSQTSTELSVILPSGTTSGVITITEAGCDTSTASEFTILSSNFTSCDGVVSPSELFISQLTDATSGSLSYIELYNGTGATVDLSDYTLQVRYNAGATVSTIPLSGLLANDDTFVASTTIDTPCSSVTGADGSLSEQTSVISGINAGNNNSDCISLYRNYVSSASPGTLVDVWGDCGDNNWMSSLGIGNEGYNFSRLTSVTAPSTTFSAGDWTIVDWEDDACTDDDYSDIDNYTTGLPPSISSITPTIDSCGGSGSITVVASEGFDGVGDTKDLVYLWYSLVPGDVSWTLLTDTGVYSNTSTNTLNISSTLGLDGYQYYCEVRENDASCYIVSETVSVSVPTASWNGTTWLWNDGTANGTAPNTGTVVYINDDYDTSAQGSFSACSLVINNASILNVNNGNYVEVINDVLVNDGRITTQTRGSFVQQGDNTDAGTFTLGASGNSDVNKTTSPLTNWYDYTYWSSPVEDATTDVALFASDPNRRFYFNAANYLDVVINSTGANGTDGVDDNGDDWALASGSFLMTPGQGFAATHSTIGFISGNSYSYNFDGAYNTGDINYPLVYTSPNALHWNLIGNPYPSAIDADAFFAVNGEDTASGASDILYDVLYMWSHVSPPEGTNPGNEVLNFNQNDYITINAVGEAGNGTTAPPSRKVPSGQAFFVASKASNNVLFTNSMRVSGNNANDEFYRTNTTENTVSNTERLYLNLSSTVGIYSQICVAYADIATDGYDGKSIDTERNYAGNAGVLYSLDNTGNGFYVIQGKAFSSLNEDEVIRIGFGTYISTNETYTIDAIKTEGTFMSSNPIYLKDNLLNTVHDLTESSYTFNSDGGTFEDRFEIVFKNQALSVSDNEFDGNDLTIIEQEDDLVKFQLNSNSVSIETISIYDLQGRLIYNLEGNSNIEVYNLSNLKSQVYIAKIELSNGSTISKKAVKK</sequence>
<dbReference type="InterPro" id="IPR013783">
    <property type="entry name" value="Ig-like_fold"/>
</dbReference>
<name>A0A4R1KST3_9FLAO</name>
<evidence type="ECO:0000259" key="2">
    <source>
        <dbReference type="PROSITE" id="PS51841"/>
    </source>
</evidence>
<feature type="domain" description="LTD" evidence="2">
    <location>
        <begin position="41"/>
        <end position="171"/>
    </location>
</feature>
<dbReference type="Proteomes" id="UP000295714">
    <property type="component" value="Unassembled WGS sequence"/>
</dbReference>
<keyword evidence="1" id="KW-0732">Signal</keyword>
<accession>A0A4R1KST3</accession>
<organism evidence="3 4">
    <name type="scientific">Winogradskyella wandonensis</name>
    <dbReference type="NCBI Taxonomy" id="1442586"/>
    <lineage>
        <taxon>Bacteria</taxon>
        <taxon>Pseudomonadati</taxon>
        <taxon>Bacteroidota</taxon>
        <taxon>Flavobacteriia</taxon>
        <taxon>Flavobacteriales</taxon>
        <taxon>Flavobacteriaceae</taxon>
        <taxon>Winogradskyella</taxon>
    </lineage>
</organism>
<dbReference type="NCBIfam" id="TIGR04183">
    <property type="entry name" value="Por_Secre_tail"/>
    <property type="match status" value="1"/>
</dbReference>
<comment type="caution">
    <text evidence="3">The sequence shown here is derived from an EMBL/GenBank/DDBJ whole genome shotgun (WGS) entry which is preliminary data.</text>
</comment>
<protein>
    <submittedName>
        <fullName evidence="3">Putative secreted protein (Por secretion system target)</fullName>
    </submittedName>
</protein>
<dbReference type="InterPro" id="IPR001322">
    <property type="entry name" value="Lamin_tail_dom"/>
</dbReference>
<evidence type="ECO:0000313" key="3">
    <source>
        <dbReference type="EMBL" id="TCK67660.1"/>
    </source>
</evidence>
<evidence type="ECO:0000256" key="1">
    <source>
        <dbReference type="ARBA" id="ARBA00022729"/>
    </source>
</evidence>
<dbReference type="OrthoDB" id="1652165at2"/>
<dbReference type="InterPro" id="IPR026444">
    <property type="entry name" value="Secre_tail"/>
</dbReference>
<dbReference type="PROSITE" id="PS51841">
    <property type="entry name" value="LTD"/>
    <property type="match status" value="2"/>
</dbReference>
<feature type="domain" description="LTD" evidence="2">
    <location>
        <begin position="303"/>
        <end position="491"/>
    </location>
</feature>
<dbReference type="Gene3D" id="2.60.40.10">
    <property type="entry name" value="Immunoglobulins"/>
    <property type="match status" value="1"/>
</dbReference>
<dbReference type="Pfam" id="PF01833">
    <property type="entry name" value="TIG"/>
    <property type="match status" value="1"/>
</dbReference>
<keyword evidence="4" id="KW-1185">Reference proteome</keyword>
<dbReference type="Pfam" id="PF00932">
    <property type="entry name" value="LTD"/>
    <property type="match status" value="1"/>
</dbReference>